<name>A0A1M2W4I7_TRAPU</name>
<keyword evidence="2" id="KW-1185">Reference proteome</keyword>
<evidence type="ECO:0000313" key="1">
    <source>
        <dbReference type="EMBL" id="OJT14703.1"/>
    </source>
</evidence>
<evidence type="ECO:0000313" key="2">
    <source>
        <dbReference type="Proteomes" id="UP000184267"/>
    </source>
</evidence>
<accession>A0A1M2W4I7</accession>
<dbReference type="EMBL" id="MNAD01000252">
    <property type="protein sequence ID" value="OJT14703.1"/>
    <property type="molecule type" value="Genomic_DNA"/>
</dbReference>
<gene>
    <name evidence="1" type="ORF">TRAPUB_8756</name>
</gene>
<proteinExistence type="predicted"/>
<reference evidence="1 2" key="1">
    <citation type="submission" date="2016-10" db="EMBL/GenBank/DDBJ databases">
        <title>Genome sequence of the basidiomycete white-rot fungus Trametes pubescens.</title>
        <authorList>
            <person name="Makela M.R."/>
            <person name="Granchi Z."/>
            <person name="Peng M."/>
            <person name="De Vries R.P."/>
            <person name="Grigoriev I."/>
            <person name="Riley R."/>
            <person name="Hilden K."/>
        </authorList>
    </citation>
    <scope>NUCLEOTIDE SEQUENCE [LARGE SCALE GENOMIC DNA]</scope>
    <source>
        <strain evidence="1 2">FBCC735</strain>
    </source>
</reference>
<sequence>MSFPKKCLHPSVLCSMGQILCHYPPYELGTSRVRASLLPHMIISRLSSLDTMCVPAYGGRGLAGRSECPFRRSKLAWTCSLFPHASYSNSGRQECILVAPREITMPLRVVFHAQKTARSSSSTKELRFLEFSHQARNPLGQGVPRWVRTHTRFALCEHDAPSSAIPTSHRIPSPADGVYVAWRAGGPDDPVYLVYITLSLYWSLLCPPFM</sequence>
<comment type="caution">
    <text evidence="1">The sequence shown here is derived from an EMBL/GenBank/DDBJ whole genome shotgun (WGS) entry which is preliminary data.</text>
</comment>
<protein>
    <submittedName>
        <fullName evidence="1">Uncharacterized protein</fullName>
    </submittedName>
</protein>
<dbReference type="AlphaFoldDB" id="A0A1M2W4I7"/>
<dbReference type="Proteomes" id="UP000184267">
    <property type="component" value="Unassembled WGS sequence"/>
</dbReference>
<organism evidence="1 2">
    <name type="scientific">Trametes pubescens</name>
    <name type="common">White-rot fungus</name>
    <dbReference type="NCBI Taxonomy" id="154538"/>
    <lineage>
        <taxon>Eukaryota</taxon>
        <taxon>Fungi</taxon>
        <taxon>Dikarya</taxon>
        <taxon>Basidiomycota</taxon>
        <taxon>Agaricomycotina</taxon>
        <taxon>Agaricomycetes</taxon>
        <taxon>Polyporales</taxon>
        <taxon>Polyporaceae</taxon>
        <taxon>Trametes</taxon>
    </lineage>
</organism>
<dbReference type="OrthoDB" id="10563216at2759"/>